<feature type="domain" description="OmpR/PhoB-type" evidence="9">
    <location>
        <begin position="127"/>
        <end position="225"/>
    </location>
</feature>
<dbReference type="GO" id="GO:0032993">
    <property type="term" value="C:protein-DNA complex"/>
    <property type="evidence" value="ECO:0007669"/>
    <property type="project" value="TreeGrafter"/>
</dbReference>
<accession>A0A7C9B816</accession>
<protein>
    <submittedName>
        <fullName evidence="10">Response regulator</fullName>
    </submittedName>
</protein>
<keyword evidence="4 7" id="KW-0238">DNA-binding</keyword>
<keyword evidence="1 6" id="KW-0597">Phosphoprotein</keyword>
<keyword evidence="3" id="KW-0805">Transcription regulation</keyword>
<dbReference type="PANTHER" id="PTHR48111">
    <property type="entry name" value="REGULATOR OF RPOS"/>
    <property type="match status" value="1"/>
</dbReference>
<keyword evidence="11" id="KW-1185">Reference proteome</keyword>
<dbReference type="GO" id="GO:0005829">
    <property type="term" value="C:cytosol"/>
    <property type="evidence" value="ECO:0007669"/>
    <property type="project" value="TreeGrafter"/>
</dbReference>
<reference evidence="10 11" key="1">
    <citation type="submission" date="2019-10" db="EMBL/GenBank/DDBJ databases">
        <title>Draft Genome Sequence of Cytophagaceae sp. SJW1-29.</title>
        <authorList>
            <person name="Choi A."/>
        </authorList>
    </citation>
    <scope>NUCLEOTIDE SEQUENCE [LARGE SCALE GENOMIC DNA]</scope>
    <source>
        <strain evidence="10 11">SJW1-29</strain>
    </source>
</reference>
<evidence type="ECO:0000256" key="6">
    <source>
        <dbReference type="PROSITE-ProRule" id="PRU00169"/>
    </source>
</evidence>
<dbReference type="Gene3D" id="3.40.50.2300">
    <property type="match status" value="1"/>
</dbReference>
<evidence type="ECO:0000259" key="8">
    <source>
        <dbReference type="PROSITE" id="PS50110"/>
    </source>
</evidence>
<feature type="modified residue" description="4-aspartylphosphate" evidence="6">
    <location>
        <position position="52"/>
    </location>
</feature>
<evidence type="ECO:0000313" key="11">
    <source>
        <dbReference type="Proteomes" id="UP000479293"/>
    </source>
</evidence>
<dbReference type="InterPro" id="IPR001867">
    <property type="entry name" value="OmpR/PhoB-type_DNA-bd"/>
</dbReference>
<dbReference type="FunFam" id="1.10.10.10:FF:000005">
    <property type="entry name" value="Two-component system response regulator"/>
    <property type="match status" value="1"/>
</dbReference>
<dbReference type="Pfam" id="PF00072">
    <property type="entry name" value="Response_reg"/>
    <property type="match status" value="1"/>
</dbReference>
<keyword evidence="5" id="KW-0804">Transcription</keyword>
<evidence type="ECO:0000259" key="9">
    <source>
        <dbReference type="PROSITE" id="PS51755"/>
    </source>
</evidence>
<comment type="caution">
    <text evidence="10">The sequence shown here is derived from an EMBL/GenBank/DDBJ whole genome shotgun (WGS) entry which is preliminary data.</text>
</comment>
<dbReference type="PROSITE" id="PS50110">
    <property type="entry name" value="RESPONSE_REGULATORY"/>
    <property type="match status" value="1"/>
</dbReference>
<dbReference type="SUPFAM" id="SSF52172">
    <property type="entry name" value="CheY-like"/>
    <property type="match status" value="1"/>
</dbReference>
<dbReference type="Pfam" id="PF00486">
    <property type="entry name" value="Trans_reg_C"/>
    <property type="match status" value="1"/>
</dbReference>
<dbReference type="InterPro" id="IPR039420">
    <property type="entry name" value="WalR-like"/>
</dbReference>
<feature type="DNA-binding region" description="OmpR/PhoB-type" evidence="7">
    <location>
        <begin position="127"/>
        <end position="225"/>
    </location>
</feature>
<dbReference type="EMBL" id="WHLY01000002">
    <property type="protein sequence ID" value="MPR32282.1"/>
    <property type="molecule type" value="Genomic_DNA"/>
</dbReference>
<sequence>MARILLLEDDSILSNEISTFLKAKGFACDCVFDGDVFFRQLNAGPYDLYLLDINVPRMNGLEVCKQLRTTDQGTPILMLTAYGEIQDKFDAFERGADDYLVKPFHLDELYIRILALLRRSTQPQEKRDILSIADLEIDLTEMKVKRAGQPIDLTPKEYHLLVFLAQAKGRTVSKQTIAEEVWDIHFETSLNTIEVYINFLRKKIDKDFPQKLIHTRPGYGYYLNVE</sequence>
<evidence type="ECO:0000256" key="5">
    <source>
        <dbReference type="ARBA" id="ARBA00023163"/>
    </source>
</evidence>
<name>A0A7C9B816_9BACT</name>
<gene>
    <name evidence="10" type="ORF">GBK04_02695</name>
</gene>
<dbReference type="PANTHER" id="PTHR48111:SF22">
    <property type="entry name" value="REGULATOR OF RPOS"/>
    <property type="match status" value="1"/>
</dbReference>
<dbReference type="InterPro" id="IPR036388">
    <property type="entry name" value="WH-like_DNA-bd_sf"/>
</dbReference>
<evidence type="ECO:0000256" key="3">
    <source>
        <dbReference type="ARBA" id="ARBA00023015"/>
    </source>
</evidence>
<dbReference type="SMART" id="SM00448">
    <property type="entry name" value="REC"/>
    <property type="match status" value="1"/>
</dbReference>
<dbReference type="GO" id="GO:0006355">
    <property type="term" value="P:regulation of DNA-templated transcription"/>
    <property type="evidence" value="ECO:0007669"/>
    <property type="project" value="InterPro"/>
</dbReference>
<evidence type="ECO:0000313" key="10">
    <source>
        <dbReference type="EMBL" id="MPR32282.1"/>
    </source>
</evidence>
<keyword evidence="2" id="KW-0902">Two-component regulatory system</keyword>
<dbReference type="InterPro" id="IPR001789">
    <property type="entry name" value="Sig_transdc_resp-reg_receiver"/>
</dbReference>
<dbReference type="RefSeq" id="WP_152756618.1">
    <property type="nucleotide sequence ID" value="NZ_WHLY01000002.1"/>
</dbReference>
<dbReference type="Gene3D" id="1.10.10.10">
    <property type="entry name" value="Winged helix-like DNA-binding domain superfamily/Winged helix DNA-binding domain"/>
    <property type="match status" value="1"/>
</dbReference>
<dbReference type="PROSITE" id="PS51755">
    <property type="entry name" value="OMPR_PHOB"/>
    <property type="match status" value="1"/>
</dbReference>
<evidence type="ECO:0000256" key="1">
    <source>
        <dbReference type="ARBA" id="ARBA00022553"/>
    </source>
</evidence>
<evidence type="ECO:0000256" key="7">
    <source>
        <dbReference type="PROSITE-ProRule" id="PRU01091"/>
    </source>
</evidence>
<dbReference type="GO" id="GO:0000976">
    <property type="term" value="F:transcription cis-regulatory region binding"/>
    <property type="evidence" value="ECO:0007669"/>
    <property type="project" value="TreeGrafter"/>
</dbReference>
<dbReference type="GO" id="GO:0000156">
    <property type="term" value="F:phosphorelay response regulator activity"/>
    <property type="evidence" value="ECO:0007669"/>
    <property type="project" value="TreeGrafter"/>
</dbReference>
<evidence type="ECO:0000256" key="4">
    <source>
        <dbReference type="ARBA" id="ARBA00023125"/>
    </source>
</evidence>
<evidence type="ECO:0000256" key="2">
    <source>
        <dbReference type="ARBA" id="ARBA00023012"/>
    </source>
</evidence>
<dbReference type="SMART" id="SM00862">
    <property type="entry name" value="Trans_reg_C"/>
    <property type="match status" value="1"/>
</dbReference>
<dbReference type="CDD" id="cd00383">
    <property type="entry name" value="trans_reg_C"/>
    <property type="match status" value="1"/>
</dbReference>
<dbReference type="InterPro" id="IPR011006">
    <property type="entry name" value="CheY-like_superfamily"/>
</dbReference>
<feature type="domain" description="Response regulatory" evidence="8">
    <location>
        <begin position="3"/>
        <end position="117"/>
    </location>
</feature>
<proteinExistence type="predicted"/>
<organism evidence="10 11">
    <name type="scientific">Salmonirosea aquatica</name>
    <dbReference type="NCBI Taxonomy" id="2654236"/>
    <lineage>
        <taxon>Bacteria</taxon>
        <taxon>Pseudomonadati</taxon>
        <taxon>Bacteroidota</taxon>
        <taxon>Cytophagia</taxon>
        <taxon>Cytophagales</taxon>
        <taxon>Spirosomataceae</taxon>
        <taxon>Salmonirosea</taxon>
    </lineage>
</organism>
<dbReference type="Proteomes" id="UP000479293">
    <property type="component" value="Unassembled WGS sequence"/>
</dbReference>
<dbReference type="AlphaFoldDB" id="A0A7C9B816"/>